<dbReference type="EMBL" id="CP042434">
    <property type="protein sequence ID" value="QEC72980.1"/>
    <property type="molecule type" value="Genomic_DNA"/>
</dbReference>
<feature type="transmembrane region" description="Helical" evidence="1">
    <location>
        <begin position="7"/>
        <end position="25"/>
    </location>
</feature>
<keyword evidence="1" id="KW-0812">Transmembrane</keyword>
<proteinExistence type="predicted"/>
<dbReference type="Proteomes" id="UP000321291">
    <property type="component" value="Chromosome"/>
</dbReference>
<reference evidence="2 3" key="1">
    <citation type="journal article" date="2017" name="Int. J. Syst. Evol. Microbiol.">
        <title>Arachidicoccus ginsenosidivorans sp. nov., with ginsenoside-converting activity isolated from ginseng cultivating soil.</title>
        <authorList>
            <person name="Siddiqi M.Z."/>
            <person name="Aslam Z."/>
            <person name="Im W.T."/>
        </authorList>
    </citation>
    <scope>NUCLEOTIDE SEQUENCE [LARGE SCALE GENOMIC DNA]</scope>
    <source>
        <strain evidence="2 3">Gsoil 809</strain>
    </source>
</reference>
<dbReference type="OrthoDB" id="9815897at2"/>
<protein>
    <submittedName>
        <fullName evidence="2">DUF2752 domain-containing protein</fullName>
    </submittedName>
</protein>
<evidence type="ECO:0000313" key="2">
    <source>
        <dbReference type="EMBL" id="QEC72980.1"/>
    </source>
</evidence>
<dbReference type="InterPro" id="IPR021215">
    <property type="entry name" value="DUF2752"/>
</dbReference>
<name>A0A5B8VNA7_9BACT</name>
<organism evidence="2 3">
    <name type="scientific">Arachidicoccus ginsenosidivorans</name>
    <dbReference type="NCBI Taxonomy" id="496057"/>
    <lineage>
        <taxon>Bacteria</taxon>
        <taxon>Pseudomonadati</taxon>
        <taxon>Bacteroidota</taxon>
        <taxon>Chitinophagia</taxon>
        <taxon>Chitinophagales</taxon>
        <taxon>Chitinophagaceae</taxon>
        <taxon>Arachidicoccus</taxon>
    </lineage>
</organism>
<dbReference type="Pfam" id="PF10825">
    <property type="entry name" value="DUF2752"/>
    <property type="match status" value="1"/>
</dbReference>
<accession>A0A5B8VNA7</accession>
<keyword evidence="1" id="KW-0472">Membrane</keyword>
<gene>
    <name evidence="2" type="ORF">FSB73_16140</name>
</gene>
<feature type="transmembrane region" description="Helical" evidence="1">
    <location>
        <begin position="74"/>
        <end position="96"/>
    </location>
</feature>
<keyword evidence="3" id="KW-1185">Reference proteome</keyword>
<dbReference type="AlphaFoldDB" id="A0A5B8VNA7"/>
<evidence type="ECO:0000313" key="3">
    <source>
        <dbReference type="Proteomes" id="UP000321291"/>
    </source>
</evidence>
<evidence type="ECO:0000256" key="1">
    <source>
        <dbReference type="SAM" id="Phobius"/>
    </source>
</evidence>
<dbReference type="KEGG" id="agi:FSB73_16140"/>
<keyword evidence="1" id="KW-1133">Transmembrane helix</keyword>
<sequence length="99" mass="11058">MSGTIKTYIKWIGALLLLSFLIIIYKRYSPMDSSWFPKCPFRSLTGLQCPGCGSQRAIHDLLNLDILGAFRENALMVVSIPYIVTAFILNPSTTLLQSC</sequence>